<dbReference type="CDD" id="cd04485">
    <property type="entry name" value="DnaE_OBF"/>
    <property type="match status" value="1"/>
</dbReference>
<protein>
    <submittedName>
        <fullName evidence="1">Uncharacterized protein</fullName>
    </submittedName>
</protein>
<sequence>MRKRPGTARGVVFVTAEDEHGVADILVSVQVGERNRTALVGARLLMVEGRLERQAQHVAVPIAHVIARRLLDRTDPLRRLKGPPRSGLPELGRSHDFHWWRVPSR</sequence>
<organism evidence="1 2">
    <name type="scientific">Paracraurococcus lichenis</name>
    <dbReference type="NCBI Taxonomy" id="3064888"/>
    <lineage>
        <taxon>Bacteria</taxon>
        <taxon>Pseudomonadati</taxon>
        <taxon>Pseudomonadota</taxon>
        <taxon>Alphaproteobacteria</taxon>
        <taxon>Acetobacterales</taxon>
        <taxon>Roseomonadaceae</taxon>
        <taxon>Paracraurococcus</taxon>
    </lineage>
</organism>
<evidence type="ECO:0000313" key="2">
    <source>
        <dbReference type="Proteomes" id="UP001243009"/>
    </source>
</evidence>
<dbReference type="Proteomes" id="UP001243009">
    <property type="component" value="Unassembled WGS sequence"/>
</dbReference>
<comment type="caution">
    <text evidence="1">The sequence shown here is derived from an EMBL/GenBank/DDBJ whole genome shotgun (WGS) entry which is preliminary data.</text>
</comment>
<accession>A0ABT9EAF4</accession>
<reference evidence="1 2" key="1">
    <citation type="submission" date="2023-08" db="EMBL/GenBank/DDBJ databases">
        <title>The draft genome sequence of Paracraurococcus sp. LOR1-02.</title>
        <authorList>
            <person name="Kingkaew E."/>
            <person name="Tanasupawat S."/>
        </authorList>
    </citation>
    <scope>NUCLEOTIDE SEQUENCE [LARGE SCALE GENOMIC DNA]</scope>
    <source>
        <strain evidence="1 2">LOR1-02</strain>
    </source>
</reference>
<gene>
    <name evidence="1" type="ORF">Q7A36_32940</name>
</gene>
<evidence type="ECO:0000313" key="1">
    <source>
        <dbReference type="EMBL" id="MDO9713182.1"/>
    </source>
</evidence>
<dbReference type="EMBL" id="JAUTWS010000075">
    <property type="protein sequence ID" value="MDO9713182.1"/>
    <property type="molecule type" value="Genomic_DNA"/>
</dbReference>
<keyword evidence="2" id="KW-1185">Reference proteome</keyword>
<name>A0ABT9EAF4_9PROT</name>
<dbReference type="RefSeq" id="WP_305108042.1">
    <property type="nucleotide sequence ID" value="NZ_JAUTWS010000075.1"/>
</dbReference>
<proteinExistence type="predicted"/>